<proteinExistence type="inferred from homology"/>
<evidence type="ECO:0000313" key="12">
    <source>
        <dbReference type="Proteomes" id="UP000282529"/>
    </source>
</evidence>
<dbReference type="PROSITE" id="PS51012">
    <property type="entry name" value="ABC_TM2"/>
    <property type="match status" value="1"/>
</dbReference>
<dbReference type="GO" id="GO:0140359">
    <property type="term" value="F:ABC-type transporter activity"/>
    <property type="evidence" value="ECO:0007669"/>
    <property type="project" value="InterPro"/>
</dbReference>
<dbReference type="OrthoDB" id="9794365at2"/>
<dbReference type="AlphaFoldDB" id="A0A3N9P4Y0"/>
<dbReference type="RefSeq" id="WP_124696706.1">
    <property type="nucleotide sequence ID" value="NZ_JBHUFE010000036.1"/>
</dbReference>
<accession>A0A3N9P4Y0</accession>
<dbReference type="EMBL" id="RQPI01000010">
    <property type="protein sequence ID" value="RQW10124.1"/>
    <property type="molecule type" value="Genomic_DNA"/>
</dbReference>
<keyword evidence="6 8" id="KW-1133">Transmembrane helix</keyword>
<feature type="transmembrane region" description="Helical" evidence="8">
    <location>
        <begin position="7"/>
        <end position="24"/>
    </location>
</feature>
<evidence type="ECO:0000256" key="5">
    <source>
        <dbReference type="ARBA" id="ARBA00022692"/>
    </source>
</evidence>
<name>A0A3N9P4Y0_9BACL</name>
<evidence type="ECO:0000256" key="2">
    <source>
        <dbReference type="ARBA" id="ARBA00007783"/>
    </source>
</evidence>
<feature type="transmembrane region" description="Helical" evidence="8">
    <location>
        <begin position="425"/>
        <end position="442"/>
    </location>
</feature>
<dbReference type="GO" id="GO:0015920">
    <property type="term" value="P:lipopolysaccharide transport"/>
    <property type="evidence" value="ECO:0007669"/>
    <property type="project" value="TreeGrafter"/>
</dbReference>
<feature type="domain" description="ABC transmembrane type-2" evidence="10">
    <location>
        <begin position="222"/>
        <end position="445"/>
    </location>
</feature>
<dbReference type="GO" id="GO:0005886">
    <property type="term" value="C:plasma membrane"/>
    <property type="evidence" value="ECO:0007669"/>
    <property type="project" value="UniProtKB-SubCell"/>
</dbReference>
<feature type="transmembrane region" description="Helical" evidence="8">
    <location>
        <begin position="256"/>
        <end position="282"/>
    </location>
</feature>
<feature type="coiled-coil region" evidence="9">
    <location>
        <begin position="109"/>
        <end position="136"/>
    </location>
</feature>
<feature type="transmembrane region" description="Helical" evidence="8">
    <location>
        <begin position="336"/>
        <end position="359"/>
    </location>
</feature>
<feature type="transmembrane region" description="Helical" evidence="8">
    <location>
        <begin position="164"/>
        <end position="184"/>
    </location>
</feature>
<evidence type="ECO:0000256" key="1">
    <source>
        <dbReference type="ARBA" id="ARBA00004651"/>
    </source>
</evidence>
<feature type="transmembrane region" description="Helical" evidence="8">
    <location>
        <begin position="366"/>
        <end position="387"/>
    </location>
</feature>
<keyword evidence="3 8" id="KW-0813">Transport</keyword>
<keyword evidence="7 8" id="KW-0472">Membrane</keyword>
<keyword evidence="9" id="KW-0175">Coiled coil</keyword>
<evidence type="ECO:0000256" key="6">
    <source>
        <dbReference type="ARBA" id="ARBA00022989"/>
    </source>
</evidence>
<comment type="similarity">
    <text evidence="2 8">Belongs to the ABC-2 integral membrane protein family.</text>
</comment>
<evidence type="ECO:0000256" key="3">
    <source>
        <dbReference type="ARBA" id="ARBA00022448"/>
    </source>
</evidence>
<dbReference type="InterPro" id="IPR013525">
    <property type="entry name" value="ABC2_TM"/>
</dbReference>
<reference evidence="11 12" key="1">
    <citation type="submission" date="2018-11" db="EMBL/GenBank/DDBJ databases">
        <title>Genome sequence of strain 7197.</title>
        <authorList>
            <person name="Gao J."/>
            <person name="Sun J."/>
        </authorList>
    </citation>
    <scope>NUCLEOTIDE SEQUENCE [LARGE SCALE GENOMIC DNA]</scope>
    <source>
        <strain evidence="11 12">7197</strain>
    </source>
</reference>
<dbReference type="PANTHER" id="PTHR30413">
    <property type="entry name" value="INNER MEMBRANE TRANSPORT PERMEASE"/>
    <property type="match status" value="1"/>
</dbReference>
<comment type="caution">
    <text evidence="11">The sequence shown here is derived from an EMBL/GenBank/DDBJ whole genome shotgun (WGS) entry which is preliminary data.</text>
</comment>
<protein>
    <recommendedName>
        <fullName evidence="8">Transport permease protein</fullName>
    </recommendedName>
</protein>
<dbReference type="Pfam" id="PF01061">
    <property type="entry name" value="ABC2_membrane"/>
    <property type="match status" value="1"/>
</dbReference>
<evidence type="ECO:0000256" key="4">
    <source>
        <dbReference type="ARBA" id="ARBA00022475"/>
    </source>
</evidence>
<evidence type="ECO:0000256" key="7">
    <source>
        <dbReference type="ARBA" id="ARBA00023136"/>
    </source>
</evidence>
<dbReference type="Proteomes" id="UP000282529">
    <property type="component" value="Unassembled WGS sequence"/>
</dbReference>
<evidence type="ECO:0000259" key="10">
    <source>
        <dbReference type="PROSITE" id="PS51012"/>
    </source>
</evidence>
<keyword evidence="4 8" id="KW-1003">Cell membrane</keyword>
<comment type="subcellular location">
    <subcellularLocation>
        <location evidence="1 8">Cell membrane</location>
        <topology evidence="1 8">Multi-pass membrane protein</topology>
    </subcellularLocation>
</comment>
<sequence length="453" mass="52614">MKAAKHLLLIMCSLIVLGLSYYYISSYWKDNTDVSLHIKVKSGQEMDYQLFYAHDPDAWSEEKSIHIGYTNPGDWKELVFNLPEYSFIRIDFGNGNASVTARDLYITANSKVKLDINEIDKKLNQLKIEKTESEEYLLKASGKDPFIYFDASGYITEAMQGGNWSLKIISLFLSLFAAAAFYFIGRYVKESMKFVRDFSANKELVLNLAKNDFKTKFASSYLGVLWGFINPLLTIGTYWFVFQVGLRSGDVGNVPFIIWFIAGIIPWFFFSDALSTATNAYLEYSYLVKKVVFKVELLPLVKIFSAFFVQLFFIIFIFIIYAFYGSFPTVYSFQLIYYVVCLFVLAVSVSFLTSSIVLFFKDLNQIIAVILQIGFWFTPIGWTVSMLSDFWGRIFKLNPMFYIVQGYRDTFIDHILFINRPYQTIYFWLFCLVLFTFSIKVFKKLKPHFSDVL</sequence>
<dbReference type="PANTHER" id="PTHR30413:SF10">
    <property type="entry name" value="CAPSULE POLYSACCHARIDE EXPORT INNER-MEMBRANE PROTEIN CTRC"/>
    <property type="match status" value="1"/>
</dbReference>
<evidence type="ECO:0000313" key="11">
    <source>
        <dbReference type="EMBL" id="RQW10124.1"/>
    </source>
</evidence>
<organism evidence="11 12">
    <name type="scientific">Paenibacillus rhizophilus</name>
    <dbReference type="NCBI Taxonomy" id="1850366"/>
    <lineage>
        <taxon>Bacteria</taxon>
        <taxon>Bacillati</taxon>
        <taxon>Bacillota</taxon>
        <taxon>Bacilli</taxon>
        <taxon>Bacillales</taxon>
        <taxon>Paenibacillaceae</taxon>
        <taxon>Paenibacillus</taxon>
    </lineage>
</organism>
<keyword evidence="5 8" id="KW-0812">Transmembrane</keyword>
<keyword evidence="12" id="KW-1185">Reference proteome</keyword>
<feature type="transmembrane region" description="Helical" evidence="8">
    <location>
        <begin position="220"/>
        <end position="241"/>
    </location>
</feature>
<feature type="transmembrane region" description="Helical" evidence="8">
    <location>
        <begin position="303"/>
        <end position="324"/>
    </location>
</feature>
<dbReference type="InterPro" id="IPR047817">
    <property type="entry name" value="ABC2_TM_bact-type"/>
</dbReference>
<gene>
    <name evidence="11" type="ORF">EH198_17005</name>
</gene>
<evidence type="ECO:0000256" key="8">
    <source>
        <dbReference type="RuleBase" id="RU361157"/>
    </source>
</evidence>
<evidence type="ECO:0000256" key="9">
    <source>
        <dbReference type="SAM" id="Coils"/>
    </source>
</evidence>